<name>A0ABY4WA29_9BACL</name>
<sequence length="79" mass="9327">MQIKECLDGLDEEQLVHIVDALLDTAKRSEQMGMELDARKKRITAEKVLEIKRQREEAWMLRILGQGRKETSWMNRPCE</sequence>
<dbReference type="RefSeq" id="WP_251871124.1">
    <property type="nucleotide sequence ID" value="NZ_CP098755.1"/>
</dbReference>
<proteinExistence type="predicted"/>
<reference evidence="1" key="1">
    <citation type="submission" date="2022-06" db="EMBL/GenBank/DDBJ databases">
        <title>Genome sequencing of Brevibacillus sp. BB3-R1.</title>
        <authorList>
            <person name="Heo J."/>
            <person name="Lee D."/>
            <person name="Won M."/>
            <person name="Han B.-H."/>
            <person name="Hong S.-B."/>
            <person name="Kwon S.-W."/>
        </authorList>
    </citation>
    <scope>NUCLEOTIDE SEQUENCE</scope>
    <source>
        <strain evidence="1">BB3-R1</strain>
    </source>
</reference>
<organism evidence="1 2">
    <name type="scientific">Brevibacillus ruminantium</name>
    <dbReference type="NCBI Taxonomy" id="2950604"/>
    <lineage>
        <taxon>Bacteria</taxon>
        <taxon>Bacillati</taxon>
        <taxon>Bacillota</taxon>
        <taxon>Bacilli</taxon>
        <taxon>Bacillales</taxon>
        <taxon>Paenibacillaceae</taxon>
        <taxon>Brevibacillus</taxon>
    </lineage>
</organism>
<dbReference type="Proteomes" id="UP001056500">
    <property type="component" value="Chromosome"/>
</dbReference>
<accession>A0ABY4WA29</accession>
<dbReference type="EMBL" id="CP098755">
    <property type="protein sequence ID" value="USG64033.1"/>
    <property type="molecule type" value="Genomic_DNA"/>
</dbReference>
<protein>
    <submittedName>
        <fullName evidence="1">Uncharacterized protein</fullName>
    </submittedName>
</protein>
<gene>
    <name evidence="1" type="ORF">NDK47_17945</name>
</gene>
<keyword evidence="2" id="KW-1185">Reference proteome</keyword>
<evidence type="ECO:0000313" key="1">
    <source>
        <dbReference type="EMBL" id="USG64033.1"/>
    </source>
</evidence>
<evidence type="ECO:0000313" key="2">
    <source>
        <dbReference type="Proteomes" id="UP001056500"/>
    </source>
</evidence>